<evidence type="ECO:0000313" key="2">
    <source>
        <dbReference type="Proteomes" id="UP001158576"/>
    </source>
</evidence>
<sequence>MRKCIVLNPESEELARVRRVLHMESRIPSIIDHGQVDIDLLYSDLGLRIQTLYPELTLVTRNINSAFFRSGRTEVLNSEIGDPKRQVVEIKDEVQRILLSKIKEISSDFESIAEAIDELALYLHISATIVELKLKKPTVFESEEAVIKGKGIWNMVKAVSHPMWRPQSFATTSKFRKTILVYGEKYSGKTDLITSVATCVYLAQLGLFVPAGMVHKYNSTKNL</sequence>
<dbReference type="EMBL" id="OU015569">
    <property type="protein sequence ID" value="CAG5099264.1"/>
    <property type="molecule type" value="Genomic_DNA"/>
</dbReference>
<evidence type="ECO:0000313" key="1">
    <source>
        <dbReference type="EMBL" id="CAG5099264.1"/>
    </source>
</evidence>
<organism evidence="1 2">
    <name type="scientific">Oikopleura dioica</name>
    <name type="common">Tunicate</name>
    <dbReference type="NCBI Taxonomy" id="34765"/>
    <lineage>
        <taxon>Eukaryota</taxon>
        <taxon>Metazoa</taxon>
        <taxon>Chordata</taxon>
        <taxon>Tunicata</taxon>
        <taxon>Appendicularia</taxon>
        <taxon>Copelata</taxon>
        <taxon>Oikopleuridae</taxon>
        <taxon>Oikopleura</taxon>
    </lineage>
</organism>
<reference evidence="1 2" key="1">
    <citation type="submission" date="2021-04" db="EMBL/GenBank/DDBJ databases">
        <authorList>
            <person name="Bliznina A."/>
        </authorList>
    </citation>
    <scope>NUCLEOTIDE SEQUENCE [LARGE SCALE GENOMIC DNA]</scope>
</reference>
<keyword evidence="2" id="KW-1185">Reference proteome</keyword>
<proteinExistence type="predicted"/>
<dbReference type="Gene3D" id="3.40.50.300">
    <property type="entry name" value="P-loop containing nucleotide triphosphate hydrolases"/>
    <property type="match status" value="1"/>
</dbReference>
<dbReference type="InterPro" id="IPR027417">
    <property type="entry name" value="P-loop_NTPase"/>
</dbReference>
<name>A0ABN7SJX7_OIKDI</name>
<protein>
    <submittedName>
        <fullName evidence="1">Oidioi.mRNA.OKI2018_I69.XSR.g16392.t1.cds</fullName>
    </submittedName>
</protein>
<gene>
    <name evidence="1" type="ORF">OKIOD_LOCUS7950</name>
</gene>
<dbReference type="Proteomes" id="UP001158576">
    <property type="component" value="Chromosome XSR"/>
</dbReference>
<accession>A0ABN7SJX7</accession>